<dbReference type="GO" id="GO:0000166">
    <property type="term" value="F:nucleotide binding"/>
    <property type="evidence" value="ECO:0007669"/>
    <property type="project" value="UniProtKB-KW"/>
</dbReference>
<dbReference type="SUPFAM" id="SSF54197">
    <property type="entry name" value="HIT-like"/>
    <property type="match status" value="1"/>
</dbReference>
<accession>K0TG39</accession>
<evidence type="ECO:0000256" key="3">
    <source>
        <dbReference type="PIRSR" id="PIRSR601310-1"/>
    </source>
</evidence>
<dbReference type="Proteomes" id="UP000266841">
    <property type="component" value="Unassembled WGS sequence"/>
</dbReference>
<dbReference type="InterPro" id="IPR011146">
    <property type="entry name" value="HIT-like"/>
</dbReference>
<reference evidence="7 8" key="1">
    <citation type="journal article" date="2012" name="Genome Biol.">
        <title>Genome and low-iron response of an oceanic diatom adapted to chronic iron limitation.</title>
        <authorList>
            <person name="Lommer M."/>
            <person name="Specht M."/>
            <person name="Roy A.S."/>
            <person name="Kraemer L."/>
            <person name="Andreson R."/>
            <person name="Gutowska M.A."/>
            <person name="Wolf J."/>
            <person name="Bergner S.V."/>
            <person name="Schilhabel M.B."/>
            <person name="Klostermeier U.C."/>
            <person name="Beiko R.G."/>
            <person name="Rosenstiel P."/>
            <person name="Hippler M."/>
            <person name="Laroche J."/>
        </authorList>
    </citation>
    <scope>NUCLEOTIDE SEQUENCE [LARGE SCALE GENOMIC DNA]</scope>
    <source>
        <strain evidence="7 8">CCMP1005</strain>
    </source>
</reference>
<evidence type="ECO:0000259" key="6">
    <source>
        <dbReference type="PROSITE" id="PS51084"/>
    </source>
</evidence>
<comment type="caution">
    <text evidence="7">The sequence shown here is derived from an EMBL/GenBank/DDBJ whole genome shotgun (WGS) entry which is preliminary data.</text>
</comment>
<evidence type="ECO:0000256" key="4">
    <source>
        <dbReference type="PIRSR" id="PIRSR601310-3"/>
    </source>
</evidence>
<dbReference type="PROSITE" id="PS51084">
    <property type="entry name" value="HIT_2"/>
    <property type="match status" value="1"/>
</dbReference>
<feature type="active site" description="Tele-AMP-histidine intermediate" evidence="3">
    <location>
        <position position="147"/>
    </location>
</feature>
<dbReference type="OrthoDB" id="1915375at2759"/>
<keyword evidence="1" id="KW-0547">Nucleotide-binding</keyword>
<evidence type="ECO:0000256" key="2">
    <source>
        <dbReference type="ARBA" id="ARBA00022801"/>
    </source>
</evidence>
<evidence type="ECO:0000313" key="7">
    <source>
        <dbReference type="EMBL" id="EJK76345.1"/>
    </source>
</evidence>
<dbReference type="eggNOG" id="KOG4359">
    <property type="taxonomic scope" value="Eukaryota"/>
</dbReference>
<proteinExistence type="predicted"/>
<dbReference type="Pfam" id="PF11969">
    <property type="entry name" value="DcpS_C"/>
    <property type="match status" value="1"/>
</dbReference>
<evidence type="ECO:0000256" key="5">
    <source>
        <dbReference type="PROSITE-ProRule" id="PRU00464"/>
    </source>
</evidence>
<protein>
    <recommendedName>
        <fullName evidence="6">HIT domain-containing protein</fullName>
    </recommendedName>
</protein>
<dbReference type="InterPro" id="IPR036265">
    <property type="entry name" value="HIT-like_sf"/>
</dbReference>
<sequence length="290" mass="32253">MRPMNFLGGLAGFQLYIGPDNSNNGEEKAPQKVASYHDPPPGVDYADNPSVFGRILRGELASADYAETPTLLAFRDRTPRASLHALIIPKAYVRDVYSLGPGDVGLVEDMRAMALDVIREHHEEALETGDYTLCFHVPPYNSVDHLHMHVLAPRSEMNFFFRDIKYRCPTRWCTLETDVIRRLKDGLPAVPHKQSVPSMRVMPKVSFYLGTERTSLAARVSEAFQWDLEPVRDSRAGDVGEIAAIVGLADHLHTQSRREELVGSLEAELSPFPEPCIVLLIGGSPALPRP</sequence>
<keyword evidence="2" id="KW-0378">Hydrolase</keyword>
<dbReference type="PANTHER" id="PTHR12486:SF5">
    <property type="entry name" value="ADENOSINE 5'-MONOPHOSPHORAMIDASE HINT3"/>
    <property type="match status" value="1"/>
</dbReference>
<organism evidence="7 8">
    <name type="scientific">Thalassiosira oceanica</name>
    <name type="common">Marine diatom</name>
    <dbReference type="NCBI Taxonomy" id="159749"/>
    <lineage>
        <taxon>Eukaryota</taxon>
        <taxon>Sar</taxon>
        <taxon>Stramenopiles</taxon>
        <taxon>Ochrophyta</taxon>
        <taxon>Bacillariophyta</taxon>
        <taxon>Coscinodiscophyceae</taxon>
        <taxon>Thalassiosirophycidae</taxon>
        <taxon>Thalassiosirales</taxon>
        <taxon>Thalassiosiraceae</taxon>
        <taxon>Thalassiosira</taxon>
    </lineage>
</organism>
<keyword evidence="8" id="KW-1185">Reference proteome</keyword>
<dbReference type="PANTHER" id="PTHR12486">
    <property type="entry name" value="APRATAXIN-RELATED"/>
    <property type="match status" value="1"/>
</dbReference>
<dbReference type="AlphaFoldDB" id="K0TG39"/>
<gene>
    <name evidence="7" type="ORF">THAOC_01896</name>
</gene>
<dbReference type="PRINTS" id="PR00332">
    <property type="entry name" value="HISTRIAD"/>
</dbReference>
<dbReference type="Gene3D" id="3.30.428.10">
    <property type="entry name" value="HIT-like"/>
    <property type="match status" value="1"/>
</dbReference>
<evidence type="ECO:0000313" key="8">
    <source>
        <dbReference type="Proteomes" id="UP000266841"/>
    </source>
</evidence>
<feature type="domain" description="HIT" evidence="6">
    <location>
        <begin position="51"/>
        <end position="166"/>
    </location>
</feature>
<evidence type="ECO:0000256" key="1">
    <source>
        <dbReference type="ARBA" id="ARBA00022741"/>
    </source>
</evidence>
<dbReference type="EMBL" id="AGNL01002280">
    <property type="protein sequence ID" value="EJK76345.1"/>
    <property type="molecule type" value="Genomic_DNA"/>
</dbReference>
<dbReference type="GO" id="GO:0016787">
    <property type="term" value="F:hydrolase activity"/>
    <property type="evidence" value="ECO:0007669"/>
    <property type="project" value="UniProtKB-KW"/>
</dbReference>
<dbReference type="InterPro" id="IPR001310">
    <property type="entry name" value="Histidine_triad_HIT"/>
</dbReference>
<feature type="short sequence motif" description="Histidine triad motif" evidence="4 5">
    <location>
        <begin position="145"/>
        <end position="149"/>
    </location>
</feature>
<name>K0TG39_THAOC</name>